<dbReference type="EMBL" id="CP048620">
    <property type="protein sequence ID" value="QPJ65604.1"/>
    <property type="molecule type" value="Genomic_DNA"/>
</dbReference>
<evidence type="ECO:0000313" key="2">
    <source>
        <dbReference type="EMBL" id="QPJ65604.1"/>
    </source>
</evidence>
<proteinExistence type="predicted"/>
<keyword evidence="1" id="KW-0472">Membrane</keyword>
<organism evidence="2 3">
    <name type="scientific">Candidatus Nitrohelix vancouverensis</name>
    <dbReference type="NCBI Taxonomy" id="2705534"/>
    <lineage>
        <taxon>Bacteria</taxon>
        <taxon>Pseudomonadati</taxon>
        <taxon>Nitrospinota/Tectimicrobiota group</taxon>
        <taxon>Nitrospinota</taxon>
        <taxon>Nitrospinia</taxon>
        <taxon>Nitrospinales</taxon>
        <taxon>Nitrospinaceae</taxon>
        <taxon>Candidatus Nitrohelix</taxon>
    </lineage>
</organism>
<feature type="transmembrane region" description="Helical" evidence="1">
    <location>
        <begin position="25"/>
        <end position="46"/>
    </location>
</feature>
<evidence type="ECO:0000256" key="1">
    <source>
        <dbReference type="SAM" id="Phobius"/>
    </source>
</evidence>
<dbReference type="AlphaFoldDB" id="A0A7T0C2Z3"/>
<evidence type="ECO:0000313" key="3">
    <source>
        <dbReference type="Proteomes" id="UP000594464"/>
    </source>
</evidence>
<reference evidence="3" key="1">
    <citation type="submission" date="2020-02" db="EMBL/GenBank/DDBJ databases">
        <title>Genomic and physiological characterization of two novel Nitrospinaceae genera.</title>
        <authorList>
            <person name="Mueller A.J."/>
            <person name="Jung M.-Y."/>
            <person name="Strachan C.R."/>
            <person name="Herbold C.W."/>
            <person name="Kirkegaard R.H."/>
            <person name="Daims H."/>
        </authorList>
    </citation>
    <scope>NUCLEOTIDE SEQUENCE [LARGE SCALE GENOMIC DNA]</scope>
</reference>
<accession>A0A7T0C2Z3</accession>
<sequence length="230" mass="26485">MENERLIDFWRHFFSDLFLGTFKRLFMFGSSGLGLGILGIWSFQAYTGDSIESGWQEWSLLIFGGGWYLFWGLLHALIACAIYIVARKILEMADGLHGLLDLLTRQVMEKFKRTSKLIPRKQLEDSFNNFGYEFLERLRLKGGVTPSLARLFFALILKALRFFVLDDVLEELSRKPGDQLSSADIEHAVRRVGSNFALSTISDQFDLLQILNAVLFILFFSLPFGVFWLF</sequence>
<dbReference type="KEGG" id="nva:G3M78_09445"/>
<feature type="transmembrane region" description="Helical" evidence="1">
    <location>
        <begin position="147"/>
        <end position="164"/>
    </location>
</feature>
<gene>
    <name evidence="2" type="ORF">G3M78_09445</name>
</gene>
<protein>
    <submittedName>
        <fullName evidence="2">Uncharacterized protein</fullName>
    </submittedName>
</protein>
<keyword evidence="1" id="KW-1133">Transmembrane helix</keyword>
<feature type="transmembrane region" description="Helical" evidence="1">
    <location>
        <begin position="207"/>
        <end position="229"/>
    </location>
</feature>
<keyword evidence="1" id="KW-0812">Transmembrane</keyword>
<feature type="transmembrane region" description="Helical" evidence="1">
    <location>
        <begin position="66"/>
        <end position="86"/>
    </location>
</feature>
<dbReference type="Proteomes" id="UP000594464">
    <property type="component" value="Chromosome"/>
</dbReference>
<name>A0A7T0C2Z3_9BACT</name>